<proteinExistence type="predicted"/>
<reference evidence="1 2" key="1">
    <citation type="submission" date="2021-06" db="EMBL/GenBank/DDBJ databases">
        <title>Caerostris extrusa draft genome.</title>
        <authorList>
            <person name="Kono N."/>
            <person name="Arakawa K."/>
        </authorList>
    </citation>
    <scope>NUCLEOTIDE SEQUENCE [LARGE SCALE GENOMIC DNA]</scope>
</reference>
<gene>
    <name evidence="1" type="ORF">CEXT_154571</name>
</gene>
<dbReference type="EMBL" id="BPLR01001910">
    <property type="protein sequence ID" value="GIX67870.1"/>
    <property type="molecule type" value="Genomic_DNA"/>
</dbReference>
<dbReference type="AlphaFoldDB" id="A0AAV4M6K3"/>
<evidence type="ECO:0000313" key="2">
    <source>
        <dbReference type="Proteomes" id="UP001054945"/>
    </source>
</evidence>
<comment type="caution">
    <text evidence="1">The sequence shown here is derived from an EMBL/GenBank/DDBJ whole genome shotgun (WGS) entry which is preliminary data.</text>
</comment>
<dbReference type="Proteomes" id="UP001054945">
    <property type="component" value="Unassembled WGS sequence"/>
</dbReference>
<organism evidence="1 2">
    <name type="scientific">Caerostris extrusa</name>
    <name type="common">Bark spider</name>
    <name type="synonym">Caerostris bankana</name>
    <dbReference type="NCBI Taxonomy" id="172846"/>
    <lineage>
        <taxon>Eukaryota</taxon>
        <taxon>Metazoa</taxon>
        <taxon>Ecdysozoa</taxon>
        <taxon>Arthropoda</taxon>
        <taxon>Chelicerata</taxon>
        <taxon>Arachnida</taxon>
        <taxon>Araneae</taxon>
        <taxon>Araneomorphae</taxon>
        <taxon>Entelegynae</taxon>
        <taxon>Araneoidea</taxon>
        <taxon>Araneidae</taxon>
        <taxon>Caerostris</taxon>
    </lineage>
</organism>
<evidence type="ECO:0000313" key="1">
    <source>
        <dbReference type="EMBL" id="GIX67870.1"/>
    </source>
</evidence>
<keyword evidence="2" id="KW-1185">Reference proteome</keyword>
<sequence>MNCKELYFNRTVGDIYLLFREKGGRFVSPEELQSANMRLSLVREHRQGGGQLARGEAGAVPFSDGVQRPSSVSFELQLSGMKVASRRVLSKGQNSHQVDLVDTRKP</sequence>
<name>A0AAV4M6K3_CAEEX</name>
<protein>
    <submittedName>
        <fullName evidence="1">Uncharacterized protein</fullName>
    </submittedName>
</protein>
<accession>A0AAV4M6K3</accession>